<sequence>MLVRLLYLITLRVFGWLMLLGRSQASKNAEIMVLRHEVAVLRRQVTRPKPDWADRAVLAALARSAPAVLRTHRLVTPATLLAWHRRLLRRAWTYPHRPGRPATSRELQDLTAPGRPVRRGSGSTPALVKISHTVDDAIEYVLGRTSGR</sequence>
<accession>A0ABW7AZ04</accession>
<feature type="region of interest" description="Disordered" evidence="1">
    <location>
        <begin position="99"/>
        <end position="124"/>
    </location>
</feature>
<name>A0ABW7AZ04_9ACTN</name>
<evidence type="ECO:0000313" key="3">
    <source>
        <dbReference type="Proteomes" id="UP001603978"/>
    </source>
</evidence>
<keyword evidence="3" id="KW-1185">Reference proteome</keyword>
<organism evidence="2 3">
    <name type="scientific">Nonomuraea marmarensis</name>
    <dbReference type="NCBI Taxonomy" id="3351344"/>
    <lineage>
        <taxon>Bacteria</taxon>
        <taxon>Bacillati</taxon>
        <taxon>Actinomycetota</taxon>
        <taxon>Actinomycetes</taxon>
        <taxon>Streptosporangiales</taxon>
        <taxon>Streptosporangiaceae</taxon>
        <taxon>Nonomuraea</taxon>
    </lineage>
</organism>
<reference evidence="2 3" key="1">
    <citation type="submission" date="2024-10" db="EMBL/GenBank/DDBJ databases">
        <authorList>
            <person name="Topkara A.R."/>
            <person name="Saygin H."/>
        </authorList>
    </citation>
    <scope>NUCLEOTIDE SEQUENCE [LARGE SCALE GENOMIC DNA]</scope>
    <source>
        <strain evidence="2 3">M3C6</strain>
    </source>
</reference>
<gene>
    <name evidence="2" type="ORF">ACFLIM_49675</name>
</gene>
<dbReference type="Proteomes" id="UP001603978">
    <property type="component" value="Unassembled WGS sequence"/>
</dbReference>
<protein>
    <recommendedName>
        <fullName evidence="4">Integrase</fullName>
    </recommendedName>
</protein>
<evidence type="ECO:0008006" key="4">
    <source>
        <dbReference type="Google" id="ProtNLM"/>
    </source>
</evidence>
<evidence type="ECO:0000256" key="1">
    <source>
        <dbReference type="SAM" id="MobiDB-lite"/>
    </source>
</evidence>
<dbReference type="EMBL" id="JBICRM010000082">
    <property type="protein sequence ID" value="MFG1711249.1"/>
    <property type="molecule type" value="Genomic_DNA"/>
</dbReference>
<proteinExistence type="predicted"/>
<dbReference type="RefSeq" id="WP_393177844.1">
    <property type="nucleotide sequence ID" value="NZ_JBICRM010000082.1"/>
</dbReference>
<evidence type="ECO:0000313" key="2">
    <source>
        <dbReference type="EMBL" id="MFG1711249.1"/>
    </source>
</evidence>
<comment type="caution">
    <text evidence="2">The sequence shown here is derived from an EMBL/GenBank/DDBJ whole genome shotgun (WGS) entry which is preliminary data.</text>
</comment>